<dbReference type="Gene3D" id="1.10.10.60">
    <property type="entry name" value="Homeodomain-like"/>
    <property type="match status" value="1"/>
</dbReference>
<dbReference type="Pfam" id="PF12833">
    <property type="entry name" value="HTH_18"/>
    <property type="match status" value="1"/>
</dbReference>
<evidence type="ECO:0000313" key="5">
    <source>
        <dbReference type="EMBL" id="OWU72789.1"/>
    </source>
</evidence>
<dbReference type="RefSeq" id="WP_158217970.1">
    <property type="nucleotide sequence ID" value="NZ_AQQR01000005.1"/>
</dbReference>
<reference evidence="5 6" key="1">
    <citation type="submission" date="2013-04" db="EMBL/GenBank/DDBJ databases">
        <title>Oceanicola sp. 22II1-22F33 Genome Sequencing.</title>
        <authorList>
            <person name="Lai Q."/>
            <person name="Li G."/>
            <person name="Shao Z."/>
        </authorList>
    </citation>
    <scope>NUCLEOTIDE SEQUENCE [LARGE SCALE GENOMIC DNA]</scope>
    <source>
        <strain evidence="5 6">22II1-22F33</strain>
    </source>
</reference>
<dbReference type="EMBL" id="AQQR01000005">
    <property type="protein sequence ID" value="OWU72789.1"/>
    <property type="molecule type" value="Genomic_DNA"/>
</dbReference>
<evidence type="ECO:0000256" key="2">
    <source>
        <dbReference type="ARBA" id="ARBA00023125"/>
    </source>
</evidence>
<organism evidence="5 6">
    <name type="scientific">Marinibacterium profundimaris</name>
    <dbReference type="NCBI Taxonomy" id="1679460"/>
    <lineage>
        <taxon>Bacteria</taxon>
        <taxon>Pseudomonadati</taxon>
        <taxon>Pseudomonadota</taxon>
        <taxon>Alphaproteobacteria</taxon>
        <taxon>Rhodobacterales</taxon>
        <taxon>Paracoccaceae</taxon>
        <taxon>Marinibacterium</taxon>
    </lineage>
</organism>
<dbReference type="SUPFAM" id="SSF46689">
    <property type="entry name" value="Homeodomain-like"/>
    <property type="match status" value="1"/>
</dbReference>
<evidence type="ECO:0000313" key="6">
    <source>
        <dbReference type="Proteomes" id="UP000215377"/>
    </source>
</evidence>
<keyword evidence="6" id="KW-1185">Reference proteome</keyword>
<dbReference type="GO" id="GO:0005829">
    <property type="term" value="C:cytosol"/>
    <property type="evidence" value="ECO:0007669"/>
    <property type="project" value="TreeGrafter"/>
</dbReference>
<evidence type="ECO:0000256" key="1">
    <source>
        <dbReference type="ARBA" id="ARBA00023015"/>
    </source>
</evidence>
<dbReference type="InterPro" id="IPR009057">
    <property type="entry name" value="Homeodomain-like_sf"/>
</dbReference>
<sequence>MHGRLALVRATHLNDYISVLREIGAPVDRDLSHSTLPPRIAETPDLYVSIPAAIEWIAKTGRDLEPMELGLLAAGKASLSSLRPSQQTAIVTAQTGLKRLEALAAVARYEDSILDMRILPEADSVRVVCAMTGTGRHPFLCFAEWLNLQAVLSVVRSVSGPAWCPLELAFVSSSRPPEAVQAAFPNTRILVGQPVSSVLVGRAELALLTEDATTSTRDPSAHLTCEESPDGGPEVWEFISLLRTMVQPYLAEGRTDVAFVAEMAGVSTRTLQRRLMTSGTSYSRILQEARFELARARLSDPGLKVIDVAMIAGYESPQHFTRAFRRFTGVTPSEYRQSSVRLETGA</sequence>
<dbReference type="Proteomes" id="UP000215377">
    <property type="component" value="Unassembled WGS sequence"/>
</dbReference>
<dbReference type="PANTHER" id="PTHR47894">
    <property type="entry name" value="HTH-TYPE TRANSCRIPTIONAL REGULATOR GADX"/>
    <property type="match status" value="1"/>
</dbReference>
<name>A0A225NNR1_9RHOB</name>
<dbReference type="GO" id="GO:0003700">
    <property type="term" value="F:DNA-binding transcription factor activity"/>
    <property type="evidence" value="ECO:0007669"/>
    <property type="project" value="InterPro"/>
</dbReference>
<keyword evidence="1" id="KW-0805">Transcription regulation</keyword>
<dbReference type="SMART" id="SM00342">
    <property type="entry name" value="HTH_ARAC"/>
    <property type="match status" value="1"/>
</dbReference>
<protein>
    <recommendedName>
        <fullName evidence="4">HTH araC/xylS-type domain-containing protein</fullName>
    </recommendedName>
</protein>
<dbReference type="AlphaFoldDB" id="A0A225NNR1"/>
<feature type="domain" description="HTH araC/xylS-type" evidence="4">
    <location>
        <begin position="240"/>
        <end position="338"/>
    </location>
</feature>
<dbReference type="InterPro" id="IPR020449">
    <property type="entry name" value="Tscrpt_reg_AraC-type_HTH"/>
</dbReference>
<dbReference type="PRINTS" id="PR00032">
    <property type="entry name" value="HTHARAC"/>
</dbReference>
<keyword evidence="2" id="KW-0238">DNA-binding</keyword>
<evidence type="ECO:0000259" key="4">
    <source>
        <dbReference type="PROSITE" id="PS01124"/>
    </source>
</evidence>
<dbReference type="PANTHER" id="PTHR47894:SF4">
    <property type="entry name" value="HTH-TYPE TRANSCRIPTIONAL REGULATOR GADX"/>
    <property type="match status" value="1"/>
</dbReference>
<gene>
    <name evidence="5" type="ORF">ATO3_13740</name>
</gene>
<evidence type="ECO:0000256" key="3">
    <source>
        <dbReference type="ARBA" id="ARBA00023163"/>
    </source>
</evidence>
<dbReference type="InterPro" id="IPR018060">
    <property type="entry name" value="HTH_AraC"/>
</dbReference>
<dbReference type="PROSITE" id="PS01124">
    <property type="entry name" value="HTH_ARAC_FAMILY_2"/>
    <property type="match status" value="1"/>
</dbReference>
<accession>A0A225NNR1</accession>
<dbReference type="GO" id="GO:0000976">
    <property type="term" value="F:transcription cis-regulatory region binding"/>
    <property type="evidence" value="ECO:0007669"/>
    <property type="project" value="TreeGrafter"/>
</dbReference>
<comment type="caution">
    <text evidence="5">The sequence shown here is derived from an EMBL/GenBank/DDBJ whole genome shotgun (WGS) entry which is preliminary data.</text>
</comment>
<dbReference type="OrthoDB" id="9783876at2"/>
<keyword evidence="3" id="KW-0804">Transcription</keyword>
<proteinExistence type="predicted"/>